<evidence type="ECO:0008006" key="2">
    <source>
        <dbReference type="Google" id="ProtNLM"/>
    </source>
</evidence>
<name>A0A0F9JYL2_9ZZZZ</name>
<organism evidence="1">
    <name type="scientific">marine sediment metagenome</name>
    <dbReference type="NCBI Taxonomy" id="412755"/>
    <lineage>
        <taxon>unclassified sequences</taxon>
        <taxon>metagenomes</taxon>
        <taxon>ecological metagenomes</taxon>
    </lineage>
</organism>
<dbReference type="Gene3D" id="3.90.320.10">
    <property type="match status" value="1"/>
</dbReference>
<dbReference type="AlphaFoldDB" id="A0A0F9JYL2"/>
<dbReference type="EMBL" id="LAZR01009070">
    <property type="protein sequence ID" value="KKM74864.1"/>
    <property type="molecule type" value="Genomic_DNA"/>
</dbReference>
<comment type="caution">
    <text evidence="1">The sequence shown here is derived from an EMBL/GenBank/DDBJ whole genome shotgun (WGS) entry which is preliminary data.</text>
</comment>
<gene>
    <name evidence="1" type="ORF">LCGC14_1396020</name>
</gene>
<dbReference type="InterPro" id="IPR011604">
    <property type="entry name" value="PDDEXK-like_dom_sf"/>
</dbReference>
<sequence length="186" mass="21018">MIVFDALNHSYTEGDVSLPSVTTILKAEGFYDPRVFAEGAVNRGTLVHLITQQVDEGAKRLEDFNLSPLYAYALAWDKFKIDTGAEILDSEIIVGGTIQGCAGTVDRVAMIQGQEYVLDIKSGVPMPWHAIQLAGYKYLLNEPLRRMCVYLKDTGKYRADECKNRYDETVWKAALISYRWKKENVK</sequence>
<proteinExistence type="predicted"/>
<accession>A0A0F9JYL2</accession>
<evidence type="ECO:0000313" key="1">
    <source>
        <dbReference type="EMBL" id="KKM74864.1"/>
    </source>
</evidence>
<protein>
    <recommendedName>
        <fullName evidence="2">PD-(D/E)XK endonuclease-like domain-containing protein</fullName>
    </recommendedName>
</protein>
<reference evidence="1" key="1">
    <citation type="journal article" date="2015" name="Nature">
        <title>Complex archaea that bridge the gap between prokaryotes and eukaryotes.</title>
        <authorList>
            <person name="Spang A."/>
            <person name="Saw J.H."/>
            <person name="Jorgensen S.L."/>
            <person name="Zaremba-Niedzwiedzka K."/>
            <person name="Martijn J."/>
            <person name="Lind A.E."/>
            <person name="van Eijk R."/>
            <person name="Schleper C."/>
            <person name="Guy L."/>
            <person name="Ettema T.J."/>
        </authorList>
    </citation>
    <scope>NUCLEOTIDE SEQUENCE</scope>
</reference>